<gene>
    <name evidence="1" type="ORF">L1274_000547</name>
</gene>
<dbReference type="RefSeq" id="WP_262311679.1">
    <property type="nucleotide sequence ID" value="NZ_JAHTGR010000001.1"/>
</dbReference>
<name>A0ABT1GFP7_9BURK</name>
<dbReference type="Pfam" id="PF05954">
    <property type="entry name" value="Phage_GPD"/>
    <property type="match status" value="1"/>
</dbReference>
<dbReference type="SUPFAM" id="SSF69279">
    <property type="entry name" value="Phage tail proteins"/>
    <property type="match status" value="1"/>
</dbReference>
<reference evidence="1" key="1">
    <citation type="submission" date="2022-03" db="EMBL/GenBank/DDBJ databases">
        <title>Genome Encyclopedia of Bacteria and Archaea VI: Functional Genomics of Type Strains.</title>
        <authorList>
            <person name="Whitman W."/>
        </authorList>
    </citation>
    <scope>NUCLEOTIDE SEQUENCE</scope>
    <source>
        <strain evidence="1">HSC-15S17</strain>
    </source>
</reference>
<protein>
    <submittedName>
        <fullName evidence="1">Uncharacterized protein involved in type VI secretion and phage assembly</fullName>
    </submittedName>
</protein>
<proteinExistence type="predicted"/>
<accession>A0ABT1GFP7</accession>
<sequence length="198" mass="22415">MARYRLQLEPALSLLRLRRDSYIFQDKNAQDIVTELLADYPQLRFEFDVTQTLEPRAICTQYRESDLEFFKRLLASEGLSWRFEHDQADDESKDGQAKHKLVIFDSKTRAPDTPGDAEIRFHGVRATDTDDAIDHFSARRQVQANAVSISSWDPVQLLAPSAEQASSLDAGELPVLAVYVGADRILPHGRAADLLLCR</sequence>
<evidence type="ECO:0000313" key="1">
    <source>
        <dbReference type="EMBL" id="MCP2006859.1"/>
    </source>
</evidence>
<comment type="caution">
    <text evidence="1">The sequence shown here is derived from an EMBL/GenBank/DDBJ whole genome shotgun (WGS) entry which is preliminary data.</text>
</comment>
<evidence type="ECO:0000313" key="2">
    <source>
        <dbReference type="Proteomes" id="UP001162889"/>
    </source>
</evidence>
<dbReference type="EMBL" id="JALJZU010000001">
    <property type="protein sequence ID" value="MCP2006859.1"/>
    <property type="molecule type" value="Genomic_DNA"/>
</dbReference>
<keyword evidence="2" id="KW-1185">Reference proteome</keyword>
<dbReference type="Gene3D" id="3.55.50.10">
    <property type="entry name" value="Baseplate protein-like domains"/>
    <property type="match status" value="1"/>
</dbReference>
<organism evidence="1 2">
    <name type="scientific">Duganella violaceipulchra</name>
    <dbReference type="NCBI Taxonomy" id="2849652"/>
    <lineage>
        <taxon>Bacteria</taxon>
        <taxon>Pseudomonadati</taxon>
        <taxon>Pseudomonadota</taxon>
        <taxon>Betaproteobacteria</taxon>
        <taxon>Burkholderiales</taxon>
        <taxon>Oxalobacteraceae</taxon>
        <taxon>Telluria group</taxon>
        <taxon>Duganella</taxon>
    </lineage>
</organism>
<dbReference type="Proteomes" id="UP001162889">
    <property type="component" value="Unassembled WGS sequence"/>
</dbReference>